<proteinExistence type="predicted"/>
<evidence type="ECO:0000256" key="1">
    <source>
        <dbReference type="SAM" id="MobiDB-lite"/>
    </source>
</evidence>
<feature type="compositionally biased region" description="Polar residues" evidence="1">
    <location>
        <begin position="55"/>
        <end position="71"/>
    </location>
</feature>
<name>A0AA85JYA2_TRIRE</name>
<protein>
    <submittedName>
        <fullName evidence="3">Uncharacterized protein</fullName>
    </submittedName>
</protein>
<feature type="compositionally biased region" description="Low complexity" evidence="1">
    <location>
        <begin position="74"/>
        <end position="91"/>
    </location>
</feature>
<feature type="compositionally biased region" description="Polar residues" evidence="1">
    <location>
        <begin position="117"/>
        <end position="130"/>
    </location>
</feature>
<sequence>MNNNLNPSAPSGPRNYHNISSRTVNTNNIPVCCQEGTSQMKSFLPGNKLPHPSGMQRSSLRTSTVGQSKNVLWSPDSLSSNSRGSSHDNSSLPCLSYVSRCSSNPTVRNYDSKSHSRPSQLTSEPSTSHTKPLGCHAAQIRRFQESITFALIDNRLSMPPFSRVRNMHISTRSRNRTSNLSVLHSKKAVLSVVYAIVKFRIKQYLIDLRKHINRSLDTLFSHMFENYDITSRNTLAADILGLSPLLCSRECKHCPKIMPDNECHTFQKCESSCFNLHSNHVIDQMSSTSCDSLPPKQTSIPDSTVVQGSCAINSECIGGMCACLWAPAYRLMKLMFI</sequence>
<feature type="region of interest" description="Disordered" evidence="1">
    <location>
        <begin position="106"/>
        <end position="133"/>
    </location>
</feature>
<dbReference type="AlphaFoldDB" id="A0AA85JYA2"/>
<reference evidence="3" key="2">
    <citation type="submission" date="2023-11" db="UniProtKB">
        <authorList>
            <consortium name="WormBaseParasite"/>
        </authorList>
    </citation>
    <scope>IDENTIFICATION</scope>
</reference>
<feature type="region of interest" description="Disordered" evidence="1">
    <location>
        <begin position="42"/>
        <end position="91"/>
    </location>
</feature>
<dbReference type="Proteomes" id="UP000050795">
    <property type="component" value="Unassembled WGS sequence"/>
</dbReference>
<accession>A0AA85JYA2</accession>
<evidence type="ECO:0000313" key="2">
    <source>
        <dbReference type="Proteomes" id="UP000050795"/>
    </source>
</evidence>
<evidence type="ECO:0000313" key="3">
    <source>
        <dbReference type="WBParaSite" id="TREG1_58770.1"/>
    </source>
</evidence>
<reference evidence="2" key="1">
    <citation type="submission" date="2022-06" db="EMBL/GenBank/DDBJ databases">
        <authorList>
            <person name="Berger JAMES D."/>
            <person name="Berger JAMES D."/>
        </authorList>
    </citation>
    <scope>NUCLEOTIDE SEQUENCE [LARGE SCALE GENOMIC DNA]</scope>
</reference>
<feature type="region of interest" description="Disordered" evidence="1">
    <location>
        <begin position="1"/>
        <end position="21"/>
    </location>
</feature>
<organism evidence="2 3">
    <name type="scientific">Trichobilharzia regenti</name>
    <name type="common">Nasal bird schistosome</name>
    <dbReference type="NCBI Taxonomy" id="157069"/>
    <lineage>
        <taxon>Eukaryota</taxon>
        <taxon>Metazoa</taxon>
        <taxon>Spiralia</taxon>
        <taxon>Lophotrochozoa</taxon>
        <taxon>Platyhelminthes</taxon>
        <taxon>Trematoda</taxon>
        <taxon>Digenea</taxon>
        <taxon>Strigeidida</taxon>
        <taxon>Schistosomatoidea</taxon>
        <taxon>Schistosomatidae</taxon>
        <taxon>Trichobilharzia</taxon>
    </lineage>
</organism>
<dbReference type="WBParaSite" id="TREG1_58770.1">
    <property type="protein sequence ID" value="TREG1_58770.1"/>
    <property type="gene ID" value="TREG1_58770"/>
</dbReference>
<keyword evidence="2" id="KW-1185">Reference proteome</keyword>